<evidence type="ECO:0000313" key="9">
    <source>
        <dbReference type="Proteomes" id="UP000794436"/>
    </source>
</evidence>
<feature type="transmembrane region" description="Helical" evidence="6">
    <location>
        <begin position="394"/>
        <end position="427"/>
    </location>
</feature>
<dbReference type="GO" id="GO:0005886">
    <property type="term" value="C:plasma membrane"/>
    <property type="evidence" value="ECO:0007669"/>
    <property type="project" value="TreeGrafter"/>
</dbReference>
<gene>
    <name evidence="8" type="ORF">Poli38472_005612</name>
</gene>
<dbReference type="GO" id="GO:0006817">
    <property type="term" value="P:phosphate ion transport"/>
    <property type="evidence" value="ECO:0007669"/>
    <property type="project" value="TreeGrafter"/>
</dbReference>
<comment type="caution">
    <text evidence="8">The sequence shown here is derived from an EMBL/GenBank/DDBJ whole genome shotgun (WGS) entry which is preliminary data.</text>
</comment>
<dbReference type="Pfam" id="PF03600">
    <property type="entry name" value="CitMHS"/>
    <property type="match status" value="1"/>
</dbReference>
<feature type="transmembrane region" description="Helical" evidence="6">
    <location>
        <begin position="705"/>
        <end position="733"/>
    </location>
</feature>
<feature type="transmembrane region" description="Helical" evidence="6">
    <location>
        <begin position="296"/>
        <end position="320"/>
    </location>
</feature>
<keyword evidence="5 6" id="KW-0472">Membrane</keyword>
<keyword evidence="3 6" id="KW-0812">Transmembrane</keyword>
<feature type="transmembrane region" description="Helical" evidence="6">
    <location>
        <begin position="579"/>
        <end position="597"/>
    </location>
</feature>
<dbReference type="Pfam" id="PF03105">
    <property type="entry name" value="SPX"/>
    <property type="match status" value="2"/>
</dbReference>
<evidence type="ECO:0000256" key="6">
    <source>
        <dbReference type="SAM" id="Phobius"/>
    </source>
</evidence>
<evidence type="ECO:0000256" key="1">
    <source>
        <dbReference type="ARBA" id="ARBA00004141"/>
    </source>
</evidence>
<evidence type="ECO:0000259" key="7">
    <source>
        <dbReference type="PROSITE" id="PS51382"/>
    </source>
</evidence>
<feature type="transmembrane region" description="Helical" evidence="6">
    <location>
        <begin position="662"/>
        <end position="685"/>
    </location>
</feature>
<evidence type="ECO:0000256" key="3">
    <source>
        <dbReference type="ARBA" id="ARBA00022692"/>
    </source>
</evidence>
<evidence type="ECO:0000256" key="5">
    <source>
        <dbReference type="ARBA" id="ARBA00023136"/>
    </source>
</evidence>
<feature type="transmembrane region" description="Helical" evidence="6">
    <location>
        <begin position="266"/>
        <end position="284"/>
    </location>
</feature>
<name>A0A8K1CGA9_PYTOL</name>
<dbReference type="AlphaFoldDB" id="A0A8K1CGA9"/>
<feature type="transmembrane region" description="Helical" evidence="6">
    <location>
        <begin position="550"/>
        <end position="572"/>
    </location>
</feature>
<proteinExistence type="predicted"/>
<feature type="transmembrane region" description="Helical" evidence="6">
    <location>
        <begin position="478"/>
        <end position="504"/>
    </location>
</feature>
<evidence type="ECO:0000256" key="4">
    <source>
        <dbReference type="ARBA" id="ARBA00022989"/>
    </source>
</evidence>
<dbReference type="PANTHER" id="PTHR10283:SF92">
    <property type="entry name" value="LOW-AFFINITY PHOSPHATE TRANSPORTER PHO91"/>
    <property type="match status" value="1"/>
</dbReference>
<dbReference type="PANTHER" id="PTHR10283">
    <property type="entry name" value="SOLUTE CARRIER FAMILY 13 MEMBER"/>
    <property type="match status" value="1"/>
</dbReference>
<reference evidence="8" key="1">
    <citation type="submission" date="2019-03" db="EMBL/GenBank/DDBJ databases">
        <title>Long read genome sequence of the mycoparasitic Pythium oligandrum ATCC 38472 isolated from sugarbeet rhizosphere.</title>
        <authorList>
            <person name="Gaulin E."/>
        </authorList>
    </citation>
    <scope>NUCLEOTIDE SEQUENCE</scope>
    <source>
        <strain evidence="8">ATCC 38472_TT</strain>
    </source>
</reference>
<evidence type="ECO:0000313" key="8">
    <source>
        <dbReference type="EMBL" id="TMW62994.1"/>
    </source>
</evidence>
<feature type="transmembrane region" description="Helical" evidence="6">
    <location>
        <begin position="439"/>
        <end position="458"/>
    </location>
</feature>
<sequence>MKFGKQLEISANPEWREYYVQYKRLKRLIKRVAFAVEKHTKRQEKRKLKLAQEANPDGTSISLSLSPVPTSSLDHVKLNVGESSPLLPPQLTSEESSIHDVHAARDDFWDVTDENLKTVNDFFAGKIVSMKKLLKDFEEGLHDEQASHGHVHARGRSLSLSQADHGFAALQDIYDTLVDLRTFVQINHSGFRKIVKKFDKTMKESNLEGFMKRLESEQFYASNDVNALFDRVFRLTSKDKLEAGNMERRMQKMQGDQHSLLRKVKFVPFCIAVFLFVFLLIVRVTPKGHDVQQRCLAMLVFVTTLWVTEAVPYFATALLVPPLVVFLRILNNKANPDELLTAKEAAKEVMSQLVNHTTILIMGGYSISAAFAKCQIELYIAAFLQRRFKKSPNLFLLAIMMMGLFLSMWISNHTAPVLCVSVLLPIIRDFPTNSMYVKTLLIGLAFACNLGGMMTPISSLQNTLAVSYLEKHGYIISFGQWMALAVPFCTISTILCWLFLLWVFNPQDAKYIPQIVYDQKQKISSLHIAVISLTLLTIGLWATFSVTSMTFGDLGIISLMFMFVMFGTGMLSQFDFNSFSWHILFLIGGGNVLGDAVQRSGLLNTLSQSVIQYLPSGSVWVITISLCMLVLSLTTFVSHTVGSIILLPIIVQMSIEIGHPHIPVISCALAISAAMALPFSSFPNINSLLVLDDHGQPYLQVQDFLRVGITFSIITVGLIVTLGFGLIIGVLGYDIEPVFLAVSP</sequence>
<dbReference type="CDD" id="cd14447">
    <property type="entry name" value="SPX"/>
    <property type="match status" value="1"/>
</dbReference>
<dbReference type="Proteomes" id="UP000794436">
    <property type="component" value="Unassembled WGS sequence"/>
</dbReference>
<feature type="transmembrane region" description="Helical" evidence="6">
    <location>
        <begin position="617"/>
        <end position="650"/>
    </location>
</feature>
<keyword evidence="2" id="KW-0813">Transport</keyword>
<dbReference type="EMBL" id="SPLM01000073">
    <property type="protein sequence ID" value="TMW62994.1"/>
    <property type="molecule type" value="Genomic_DNA"/>
</dbReference>
<comment type="subcellular location">
    <subcellularLocation>
        <location evidence="1">Membrane</location>
        <topology evidence="1">Multi-pass membrane protein</topology>
    </subcellularLocation>
</comment>
<protein>
    <recommendedName>
        <fullName evidence="7">SPX domain-containing protein</fullName>
    </recommendedName>
</protein>
<dbReference type="InterPro" id="IPR004680">
    <property type="entry name" value="Cit_transptr-like_dom"/>
</dbReference>
<evidence type="ECO:0000256" key="2">
    <source>
        <dbReference type="ARBA" id="ARBA00022448"/>
    </source>
</evidence>
<keyword evidence="9" id="KW-1185">Reference proteome</keyword>
<feature type="transmembrane region" description="Helical" evidence="6">
    <location>
        <begin position="525"/>
        <end position="544"/>
    </location>
</feature>
<dbReference type="InterPro" id="IPR004331">
    <property type="entry name" value="SPX_dom"/>
</dbReference>
<dbReference type="OrthoDB" id="6493944at2759"/>
<feature type="domain" description="SPX" evidence="7">
    <location>
        <begin position="1"/>
        <end position="212"/>
    </location>
</feature>
<dbReference type="GO" id="GO:0005315">
    <property type="term" value="F:phosphate transmembrane transporter activity"/>
    <property type="evidence" value="ECO:0007669"/>
    <property type="project" value="TreeGrafter"/>
</dbReference>
<dbReference type="GO" id="GO:0006797">
    <property type="term" value="P:polyphosphate metabolic process"/>
    <property type="evidence" value="ECO:0007669"/>
    <property type="project" value="TreeGrafter"/>
</dbReference>
<dbReference type="CDD" id="cd01115">
    <property type="entry name" value="SLC13_permease"/>
    <property type="match status" value="1"/>
</dbReference>
<keyword evidence="4 6" id="KW-1133">Transmembrane helix</keyword>
<dbReference type="PROSITE" id="PS51382">
    <property type="entry name" value="SPX"/>
    <property type="match status" value="1"/>
</dbReference>
<accession>A0A8K1CGA9</accession>
<organism evidence="8 9">
    <name type="scientific">Pythium oligandrum</name>
    <name type="common">Mycoparasitic fungus</name>
    <dbReference type="NCBI Taxonomy" id="41045"/>
    <lineage>
        <taxon>Eukaryota</taxon>
        <taxon>Sar</taxon>
        <taxon>Stramenopiles</taxon>
        <taxon>Oomycota</taxon>
        <taxon>Peronosporomycetes</taxon>
        <taxon>Pythiales</taxon>
        <taxon>Pythiaceae</taxon>
        <taxon>Pythium</taxon>
    </lineage>
</organism>